<name>A0A9W6KCT3_9ACTN</name>
<evidence type="ECO:0000313" key="2">
    <source>
        <dbReference type="EMBL" id="GLK98289.1"/>
    </source>
</evidence>
<feature type="region of interest" description="Disordered" evidence="1">
    <location>
        <begin position="53"/>
        <end position="80"/>
    </location>
</feature>
<gene>
    <name evidence="2" type="ORF">GCM10017581_000300</name>
</gene>
<proteinExistence type="predicted"/>
<comment type="caution">
    <text evidence="2">The sequence shown here is derived from an EMBL/GenBank/DDBJ whole genome shotgun (WGS) entry which is preliminary data.</text>
</comment>
<accession>A0A9W6KCT3</accession>
<dbReference type="AlphaFoldDB" id="A0A9W6KCT3"/>
<evidence type="ECO:0000313" key="3">
    <source>
        <dbReference type="Proteomes" id="UP001143480"/>
    </source>
</evidence>
<dbReference type="EMBL" id="BSFP01000001">
    <property type="protein sequence ID" value="GLK98289.1"/>
    <property type="molecule type" value="Genomic_DNA"/>
</dbReference>
<sequence length="161" mass="16702">MGRPRVPVARGDRNADREHRQPDGVGTGGLGRALPTADARLQVRAGRSSFSSFGRTIGSCDSSPDHAGRDAGSAPGKAEAFAPRWTGRLSRRRRARGRATRNGAASVQGLPPAPLTLTCTSAGCEDAAAGAGPAIVAVIVRAAAAHQVRLFMPVRAFVVRQ</sequence>
<feature type="region of interest" description="Disordered" evidence="1">
    <location>
        <begin position="1"/>
        <end position="34"/>
    </location>
</feature>
<feature type="compositionally biased region" description="Basic and acidic residues" evidence="1">
    <location>
        <begin position="10"/>
        <end position="22"/>
    </location>
</feature>
<evidence type="ECO:0000256" key="1">
    <source>
        <dbReference type="SAM" id="MobiDB-lite"/>
    </source>
</evidence>
<dbReference type="Proteomes" id="UP001143480">
    <property type="component" value="Unassembled WGS sequence"/>
</dbReference>
<organism evidence="2 3">
    <name type="scientific">Dactylosporangium matsuzakiense</name>
    <dbReference type="NCBI Taxonomy" id="53360"/>
    <lineage>
        <taxon>Bacteria</taxon>
        <taxon>Bacillati</taxon>
        <taxon>Actinomycetota</taxon>
        <taxon>Actinomycetes</taxon>
        <taxon>Micromonosporales</taxon>
        <taxon>Micromonosporaceae</taxon>
        <taxon>Dactylosporangium</taxon>
    </lineage>
</organism>
<keyword evidence="3" id="KW-1185">Reference proteome</keyword>
<reference evidence="2" key="2">
    <citation type="submission" date="2023-01" db="EMBL/GenBank/DDBJ databases">
        <authorList>
            <person name="Sun Q."/>
            <person name="Evtushenko L."/>
        </authorList>
    </citation>
    <scope>NUCLEOTIDE SEQUENCE</scope>
    <source>
        <strain evidence="2">VKM Ac-1321</strain>
    </source>
</reference>
<protein>
    <submittedName>
        <fullName evidence="2">Uncharacterized protein</fullName>
    </submittedName>
</protein>
<reference evidence="2" key="1">
    <citation type="journal article" date="2014" name="Int. J. Syst. Evol. Microbiol.">
        <title>Complete genome sequence of Corynebacterium casei LMG S-19264T (=DSM 44701T), isolated from a smear-ripened cheese.</title>
        <authorList>
            <consortium name="US DOE Joint Genome Institute (JGI-PGF)"/>
            <person name="Walter F."/>
            <person name="Albersmeier A."/>
            <person name="Kalinowski J."/>
            <person name="Ruckert C."/>
        </authorList>
    </citation>
    <scope>NUCLEOTIDE SEQUENCE</scope>
    <source>
        <strain evidence="2">VKM Ac-1321</strain>
    </source>
</reference>